<sequence length="320" mass="35574">MAIKTSVVHKRTAAEWQKIVAELMGKTRLVIKHIEYFETNDFRLLFHLRLLRNSRLAGSLCPSRRRRLSPPLSRSRLESKLPSPAQVLLSDPCEFLTSSLALLRFSLCGIIMQSDTAAEHRTLSSTLSLQDITQDLIDDDVGDDHEIIDNDDIDAFGGECFDEQGFRDANILCPNLEISSNFNKVPLHTKVRLAVALGNNNSSRAEPIGAGCKDWFTIYDQIAIFLEDDNIVSIFSIGPTGPNSFVTPLVLVIDDEVAIGLQGDETNESKGPGILFHPSGEGRESGILFTILVEEKNFEITFIFPNPSKSDIKGVRLEFQ</sequence>
<dbReference type="Proteomes" id="UP001552299">
    <property type="component" value="Unassembled WGS sequence"/>
</dbReference>
<accession>A0ABD0TXW3</accession>
<keyword evidence="2" id="KW-1185">Reference proteome</keyword>
<organism evidence="1 2">
    <name type="scientific">Dendrobium thyrsiflorum</name>
    <name type="common">Pinecone-like raceme dendrobium</name>
    <name type="synonym">Orchid</name>
    <dbReference type="NCBI Taxonomy" id="117978"/>
    <lineage>
        <taxon>Eukaryota</taxon>
        <taxon>Viridiplantae</taxon>
        <taxon>Streptophyta</taxon>
        <taxon>Embryophyta</taxon>
        <taxon>Tracheophyta</taxon>
        <taxon>Spermatophyta</taxon>
        <taxon>Magnoliopsida</taxon>
        <taxon>Liliopsida</taxon>
        <taxon>Asparagales</taxon>
        <taxon>Orchidaceae</taxon>
        <taxon>Epidendroideae</taxon>
        <taxon>Malaxideae</taxon>
        <taxon>Dendrobiinae</taxon>
        <taxon>Dendrobium</taxon>
    </lineage>
</organism>
<gene>
    <name evidence="1" type="ORF">M5K25_026649</name>
</gene>
<proteinExistence type="predicted"/>
<dbReference type="EMBL" id="JANQDX010000019">
    <property type="protein sequence ID" value="KAL0904525.1"/>
    <property type="molecule type" value="Genomic_DNA"/>
</dbReference>
<reference evidence="1 2" key="1">
    <citation type="journal article" date="2024" name="Plant Biotechnol. J.">
        <title>Dendrobium thyrsiflorum genome and its molecular insights into genes involved in important horticultural traits.</title>
        <authorList>
            <person name="Chen B."/>
            <person name="Wang J.Y."/>
            <person name="Zheng P.J."/>
            <person name="Li K.L."/>
            <person name="Liang Y.M."/>
            <person name="Chen X.F."/>
            <person name="Zhang C."/>
            <person name="Zhao X."/>
            <person name="He X."/>
            <person name="Zhang G.Q."/>
            <person name="Liu Z.J."/>
            <person name="Xu Q."/>
        </authorList>
    </citation>
    <scope>NUCLEOTIDE SEQUENCE [LARGE SCALE GENOMIC DNA]</scope>
    <source>
        <strain evidence="1">GZMU011</strain>
    </source>
</reference>
<name>A0ABD0TXW3_DENTH</name>
<dbReference type="AlphaFoldDB" id="A0ABD0TXW3"/>
<protein>
    <submittedName>
        <fullName evidence="1">Uncharacterized protein</fullName>
    </submittedName>
</protein>
<evidence type="ECO:0000313" key="2">
    <source>
        <dbReference type="Proteomes" id="UP001552299"/>
    </source>
</evidence>
<comment type="caution">
    <text evidence="1">The sequence shown here is derived from an EMBL/GenBank/DDBJ whole genome shotgun (WGS) entry which is preliminary data.</text>
</comment>
<evidence type="ECO:0000313" key="1">
    <source>
        <dbReference type="EMBL" id="KAL0904525.1"/>
    </source>
</evidence>